<reference evidence="1 2" key="1">
    <citation type="journal article" date="2021" name="J. Hered.">
        <title>A chromosome-level genome assembly of the parasitoid wasp, Cotesia glomerata (Hymenoptera: Braconidae).</title>
        <authorList>
            <person name="Pinto B.J."/>
            <person name="Weis J.J."/>
            <person name="Gamble T."/>
            <person name="Ode P.J."/>
            <person name="Paul R."/>
            <person name="Zaspel J.M."/>
        </authorList>
    </citation>
    <scope>NUCLEOTIDE SEQUENCE [LARGE SCALE GENOMIC DNA]</scope>
    <source>
        <strain evidence="1">CgM1</strain>
    </source>
</reference>
<comment type="caution">
    <text evidence="1">The sequence shown here is derived from an EMBL/GenBank/DDBJ whole genome shotgun (WGS) entry which is preliminary data.</text>
</comment>
<dbReference type="AlphaFoldDB" id="A0AAV7IXE7"/>
<gene>
    <name evidence="1" type="ORF">KQX54_011544</name>
</gene>
<dbReference type="Proteomes" id="UP000826195">
    <property type="component" value="Unassembled WGS sequence"/>
</dbReference>
<protein>
    <submittedName>
        <fullName evidence="1">Uncharacterized protein</fullName>
    </submittedName>
</protein>
<keyword evidence="2" id="KW-1185">Reference proteome</keyword>
<organism evidence="1 2">
    <name type="scientific">Cotesia glomerata</name>
    <name type="common">Lepidopteran parasitic wasp</name>
    <name type="synonym">Apanteles glomeratus</name>
    <dbReference type="NCBI Taxonomy" id="32391"/>
    <lineage>
        <taxon>Eukaryota</taxon>
        <taxon>Metazoa</taxon>
        <taxon>Ecdysozoa</taxon>
        <taxon>Arthropoda</taxon>
        <taxon>Hexapoda</taxon>
        <taxon>Insecta</taxon>
        <taxon>Pterygota</taxon>
        <taxon>Neoptera</taxon>
        <taxon>Endopterygota</taxon>
        <taxon>Hymenoptera</taxon>
        <taxon>Apocrita</taxon>
        <taxon>Ichneumonoidea</taxon>
        <taxon>Braconidae</taxon>
        <taxon>Microgastrinae</taxon>
        <taxon>Cotesia</taxon>
    </lineage>
</organism>
<name>A0AAV7IXE7_COTGL</name>
<proteinExistence type="predicted"/>
<sequence>MRYYNLSDRGKQRSEAEQALICTFHDSRARPYDCAGYNARKILDWYSGILKISCAVVDFNGYYSANNKFAMKEISIYGIDNKGSIVHHNLFVVKFPRDLLNMQSFIADYNENYYETYGIEWVNGSHDSSRVIDIIKNVVDFALSNKRIFVKNAIHRNKLQRSFNLSREFIDSSLCMDKLNYNENAFYIQGSFCRFHTSLIGDSKICADFGTKKMVEWIVNKKYYEDHNLNAKIATDVMMHRELNANYIW</sequence>
<evidence type="ECO:0000313" key="2">
    <source>
        <dbReference type="Proteomes" id="UP000826195"/>
    </source>
</evidence>
<evidence type="ECO:0000313" key="1">
    <source>
        <dbReference type="EMBL" id="KAH0557764.1"/>
    </source>
</evidence>
<accession>A0AAV7IXE7</accession>
<dbReference type="EMBL" id="JAHXZJ010000747">
    <property type="protein sequence ID" value="KAH0557764.1"/>
    <property type="molecule type" value="Genomic_DNA"/>
</dbReference>